<dbReference type="SUPFAM" id="SSF52402">
    <property type="entry name" value="Adenine nucleotide alpha hydrolases-like"/>
    <property type="match status" value="1"/>
</dbReference>
<evidence type="ECO:0000313" key="10">
    <source>
        <dbReference type="EMBL" id="UWP79180.1"/>
    </source>
</evidence>
<keyword evidence="4" id="KW-0547">Nucleotide-binding</keyword>
<dbReference type="InterPro" id="IPR006426">
    <property type="entry name" value="Asn_synth_AEB"/>
</dbReference>
<dbReference type="InterPro" id="IPR001962">
    <property type="entry name" value="Asn_synthase"/>
</dbReference>
<gene>
    <name evidence="10" type="primary">asnB</name>
    <name evidence="10" type="ORF">Dfulv_28885</name>
</gene>
<name>A0ABY5VNW7_9ACTN</name>
<dbReference type="InterPro" id="IPR017932">
    <property type="entry name" value="GATase_2_dom"/>
</dbReference>
<evidence type="ECO:0000256" key="6">
    <source>
        <dbReference type="ARBA" id="ARBA00022888"/>
    </source>
</evidence>
<dbReference type="CDD" id="cd01991">
    <property type="entry name" value="Asn_synthase_B_C"/>
    <property type="match status" value="1"/>
</dbReference>
<dbReference type="EMBL" id="CP073720">
    <property type="protein sequence ID" value="UWP79180.1"/>
    <property type="molecule type" value="Genomic_DNA"/>
</dbReference>
<protein>
    <recommendedName>
        <fullName evidence="3">asparagine synthase (glutamine-hydrolyzing)</fullName>
        <ecNumber evidence="3">6.3.5.4</ecNumber>
    </recommendedName>
</protein>
<organism evidence="10 11">
    <name type="scientific">Dactylosporangium fulvum</name>
    <dbReference type="NCBI Taxonomy" id="53359"/>
    <lineage>
        <taxon>Bacteria</taxon>
        <taxon>Bacillati</taxon>
        <taxon>Actinomycetota</taxon>
        <taxon>Actinomycetes</taxon>
        <taxon>Micromonosporales</taxon>
        <taxon>Micromonosporaceae</taxon>
        <taxon>Dactylosporangium</taxon>
    </lineage>
</organism>
<comment type="pathway">
    <text evidence="1">Amino-acid biosynthesis; L-asparagine biosynthesis; L-asparagine from L-aspartate (L-Gln route): step 1/1.</text>
</comment>
<evidence type="ECO:0000313" key="11">
    <source>
        <dbReference type="Proteomes" id="UP001059617"/>
    </source>
</evidence>
<evidence type="ECO:0000256" key="2">
    <source>
        <dbReference type="ARBA" id="ARBA00005752"/>
    </source>
</evidence>
<evidence type="ECO:0000256" key="4">
    <source>
        <dbReference type="ARBA" id="ARBA00022741"/>
    </source>
</evidence>
<dbReference type="SUPFAM" id="SSF56235">
    <property type="entry name" value="N-terminal nucleophile aminohydrolases (Ntn hydrolases)"/>
    <property type="match status" value="1"/>
</dbReference>
<dbReference type="Pfam" id="PF13537">
    <property type="entry name" value="GATase_7"/>
    <property type="match status" value="1"/>
</dbReference>
<dbReference type="InterPro" id="IPR051786">
    <property type="entry name" value="ASN_synthetase/amidase"/>
</dbReference>
<dbReference type="Gene3D" id="3.40.50.620">
    <property type="entry name" value="HUPs"/>
    <property type="match status" value="1"/>
</dbReference>
<proteinExistence type="inferred from homology"/>
<dbReference type="PANTHER" id="PTHR43284">
    <property type="entry name" value="ASPARAGINE SYNTHETASE (GLUTAMINE-HYDROLYZING)"/>
    <property type="match status" value="1"/>
</dbReference>
<feature type="domain" description="Glutamine amidotransferase type-2" evidence="9">
    <location>
        <begin position="1"/>
        <end position="211"/>
    </location>
</feature>
<accession>A0ABY5VNW7</accession>
<comment type="catalytic activity">
    <reaction evidence="8">
        <text>L-aspartate + L-glutamine + ATP + H2O = L-asparagine + L-glutamate + AMP + diphosphate + H(+)</text>
        <dbReference type="Rhea" id="RHEA:12228"/>
        <dbReference type="ChEBI" id="CHEBI:15377"/>
        <dbReference type="ChEBI" id="CHEBI:15378"/>
        <dbReference type="ChEBI" id="CHEBI:29985"/>
        <dbReference type="ChEBI" id="CHEBI:29991"/>
        <dbReference type="ChEBI" id="CHEBI:30616"/>
        <dbReference type="ChEBI" id="CHEBI:33019"/>
        <dbReference type="ChEBI" id="CHEBI:58048"/>
        <dbReference type="ChEBI" id="CHEBI:58359"/>
        <dbReference type="ChEBI" id="CHEBI:456215"/>
        <dbReference type="EC" id="6.3.5.4"/>
    </reaction>
</comment>
<dbReference type="NCBIfam" id="TIGR01536">
    <property type="entry name" value="asn_synth_AEB"/>
    <property type="match status" value="1"/>
</dbReference>
<evidence type="ECO:0000259" key="9">
    <source>
        <dbReference type="PROSITE" id="PS51278"/>
    </source>
</evidence>
<evidence type="ECO:0000256" key="1">
    <source>
        <dbReference type="ARBA" id="ARBA00005187"/>
    </source>
</evidence>
<dbReference type="InterPro" id="IPR014729">
    <property type="entry name" value="Rossmann-like_a/b/a_fold"/>
</dbReference>
<evidence type="ECO:0000256" key="8">
    <source>
        <dbReference type="ARBA" id="ARBA00048741"/>
    </source>
</evidence>
<evidence type="ECO:0000256" key="5">
    <source>
        <dbReference type="ARBA" id="ARBA00022840"/>
    </source>
</evidence>
<keyword evidence="6" id="KW-0028">Amino-acid biosynthesis</keyword>
<dbReference type="PIRSF" id="PIRSF001589">
    <property type="entry name" value="Asn_synthetase_glu-h"/>
    <property type="match status" value="1"/>
</dbReference>
<dbReference type="InterPro" id="IPR029055">
    <property type="entry name" value="Ntn_hydrolases_N"/>
</dbReference>
<dbReference type="RefSeq" id="WP_259856740.1">
    <property type="nucleotide sequence ID" value="NZ_CP073720.1"/>
</dbReference>
<dbReference type="EC" id="6.3.5.4" evidence="3"/>
<dbReference type="PROSITE" id="PS51278">
    <property type="entry name" value="GATASE_TYPE_2"/>
    <property type="match status" value="1"/>
</dbReference>
<keyword evidence="11" id="KW-1185">Reference proteome</keyword>
<keyword evidence="7" id="KW-0315">Glutamine amidotransferase</keyword>
<dbReference type="CDD" id="cd00712">
    <property type="entry name" value="AsnB"/>
    <property type="match status" value="1"/>
</dbReference>
<dbReference type="PANTHER" id="PTHR43284:SF1">
    <property type="entry name" value="ASPARAGINE SYNTHETASE"/>
    <property type="match status" value="1"/>
</dbReference>
<evidence type="ECO:0000256" key="3">
    <source>
        <dbReference type="ARBA" id="ARBA00012737"/>
    </source>
</evidence>
<dbReference type="Gene3D" id="3.60.20.10">
    <property type="entry name" value="Glutamine Phosphoribosylpyrophosphate, subunit 1, domain 1"/>
    <property type="match status" value="1"/>
</dbReference>
<keyword evidence="10" id="KW-0436">Ligase</keyword>
<reference evidence="10" key="2">
    <citation type="submission" date="2022-09" db="EMBL/GenBank/DDBJ databases">
        <title>Biosynthetic gene clusters of Dactylosporangioum fulvum.</title>
        <authorList>
            <person name="Caradec T."/>
        </authorList>
    </citation>
    <scope>NUCLEOTIDE SEQUENCE</scope>
    <source>
        <strain evidence="10">NRRL B-16292</strain>
    </source>
</reference>
<dbReference type="Pfam" id="PF00733">
    <property type="entry name" value="Asn_synthase"/>
    <property type="match status" value="1"/>
</dbReference>
<keyword evidence="5" id="KW-0067">ATP-binding</keyword>
<keyword evidence="6" id="KW-0061">Asparagine biosynthesis</keyword>
<evidence type="ECO:0000256" key="7">
    <source>
        <dbReference type="ARBA" id="ARBA00022962"/>
    </source>
</evidence>
<dbReference type="GO" id="GO:0004066">
    <property type="term" value="F:asparagine synthase (glutamine-hydrolyzing) activity"/>
    <property type="evidence" value="ECO:0007669"/>
    <property type="project" value="UniProtKB-EC"/>
</dbReference>
<comment type="similarity">
    <text evidence="2">Belongs to the asparagine synthetase family.</text>
</comment>
<dbReference type="Proteomes" id="UP001059617">
    <property type="component" value="Chromosome"/>
</dbReference>
<sequence length="632" mass="70229">MSDSQISPETLERMERQLDLLHHRGPDDTVIERLGDGVTAGFKRLSIIDRQGSRQPLRYPPEGPEAGRWGLVFNGEIYNFEALRDELIREHGAVFATDGDSEVVAAAFHHWGEAALGRLRGMFAFVLWDAANEMVHAVRDPFGIKPLYYLSTPGELWLSSEKPPLLEIAGDDLDTTALSLYLTMQYVPEPYTLHRDIARLPGGGMLSRALGRAPLVRRYTRTTFRPDPTADDDGIVDELRSALRESVRCHLRADVPVGAFLSSGIDSTGVVALAAEVDPQIRTFTVGFDMPAAVSEIEVAEKTAQHLGVELVPTVVKPDDVLDVLPRIVWHLGDPVADPSIVPLYCLARTAAQHVTVVLSGEGADELAGGYTIYREPRSLAPVSRLADPFQRGLRALARALPEGFKGKSYLQRATTPIQTRYFGNARVFSDEEKARILGGRPMIGHAHVTWPLYAEAVHLDDATTMQHIDVNTWLPGDILTKADRISMAHSLELRVPYLDRGVFEVMSRLPVRLKVPPYSRTTKYALRRALKGIVPDFVVDRPKLGFPTPARAWLRTDLAEWAHHLLSTSGAGQLIDLDYAHTMLTEHERGDADHARKLWILLSFCLWHGIFVDGSIQPPQTRRPDRPLVTG</sequence>
<reference evidence="10" key="1">
    <citation type="submission" date="2021-04" db="EMBL/GenBank/DDBJ databases">
        <authorList>
            <person name="Hartkoorn R.C."/>
            <person name="Beaudoing E."/>
            <person name="Hot D."/>
        </authorList>
    </citation>
    <scope>NUCLEOTIDE SEQUENCE</scope>
    <source>
        <strain evidence="10">NRRL B-16292</strain>
    </source>
</reference>
<dbReference type="InterPro" id="IPR033738">
    <property type="entry name" value="AsnB_N"/>
</dbReference>